<keyword evidence="4" id="KW-0325">Glycoprotein</keyword>
<dbReference type="SUPFAM" id="SSF48113">
    <property type="entry name" value="Heme-dependent peroxidases"/>
    <property type="match status" value="2"/>
</dbReference>
<sequence length="1448" mass="165572">MGNSAEAIVLLLLTFGTILEGIKIGNYHTLLRTSDLIKKSIRDAVNHVKTQKALEKKFYLQGNDGFPDYGCFRWHHSKFMDFEDPNKIHLMNKKASIVVKALTNFQKLSGISLNELKQDSGLLNVWKNVIAPHCNCPSPTCNPQNPYRTADGKCNNLQHPKWGSTFTPQHRYLPPAYHDGVNKPRLKSVTGEPLPSARHISNVIHKGDKCLSSKRHLTMLYMSWGQFLDHDLVGTPMTKGYNDSTITCCKLSPTTLLQRKSCFPIRIPEDDSDFSDKCMEFVRSAAAPEDNCVPEWRNQINQHTSFIDGSMVYAATDKDAINLRTGYKGLLTVTDDKMLPRTNKSDCIVEKPSEYCFHAGDKRSMVVPSLTYLHLLFVREHNRVARGLAAVNPHWCDETLYQETRKIIIALIQHITYTEYLRLLLPRDIRSKYLLFSTRNGHNTVYDPNVNPSISNVFGVAAFRFGHSQIPNFQAIYSAAYKPIQIVPIEKTFNRPELILTKNRHGRGYDGLGRWMISDFMAADDKCVDDGVRNKLFLDNEYKKFDLAALNIQRGRDHGIPSYNAWRKFCGLNPVLHFGKGPGGMIDHDPEDATLFQSLYRHPDDMDLFPAALSERHLAGGIVGPTFACLIAKQFYHLKRGDRFWYENKFDGFWYENKFLSIGFQEDQLNEIKKVKLSRIICDNTDILEVQKYVFLPPGLRFPCPIRVMGPSVKAIVLLLLTFGMILEGIKTGKCDTLLCTSDLIKSIREAVNHVKTQKALEKKFYLEGTDGFPENGCFRWHHSKFMGCEDPDKIHLMNKQASIVVKAVTYFQKLSGISLNELKQDSDLLKVWRNAIAPHCNCPTPKCNPQNPYRTADGKCNNLQHPKWGSTFTPQHRYLPPAYHDGVNKPRLKSVTGEPLPNARHISNVIHKGDKCLSSERHLTIMYMSWGQFLDHDLVGTPVTKGYNDSTITCCKLSPTTLLHRESCFPIRIPDDDSYFSDKCMEFVRSAAAPEDNCVPEWRNQINQHTSFIDGSMVYAATDKDAINLRTGYKGLLKVKDDKMLPRTNKSDCIVEKPSEYCFHAGDKRSMVVPSLTYLHLLFVREHNRVARGLAAVNPHWNDETLYQETRKIIIAFIQHITYTEYLTLLLPRDIRSKYLLLSTRKGHNTVYDPKVNPSISNVFGVAAFRFGHSQIPNVQAISSAAYKPIQIVPIEKTFNRPELILTKNRHDRGFDGLGRWMISDFMAADDKCIDDGVRNKLFLDNAYKSYDLAALNIQRGRDHGIPSYNAWRKFCGLNPVLHFGKGPGGMVDHDPEDATLFQCLYRHPDDIDLFPAALSERHLAGGIVGPTFACLIAKQFYHLKTGDRFWYENKFLPIGFNEDQLNEIKKVKLSRIICDNTDIVEVQTYVFRPPRLRNDVYPCRDRRYSLNFDLWRDNSKEPKKMQHKAHGYTARRNFRNHINLSY</sequence>
<keyword evidence="5" id="KW-0349">Heme</keyword>
<name>A0A8B8E9G1_CRAVI</name>
<dbReference type="GO" id="GO:0006979">
    <property type="term" value="P:response to oxidative stress"/>
    <property type="evidence" value="ECO:0007669"/>
    <property type="project" value="InterPro"/>
</dbReference>
<evidence type="ECO:0000256" key="3">
    <source>
        <dbReference type="ARBA" id="ARBA00022729"/>
    </source>
</evidence>
<dbReference type="GO" id="GO:0020037">
    <property type="term" value="F:heme binding"/>
    <property type="evidence" value="ECO:0007669"/>
    <property type="project" value="InterPro"/>
</dbReference>
<evidence type="ECO:0000313" key="8">
    <source>
        <dbReference type="RefSeq" id="XP_022336131.1"/>
    </source>
</evidence>
<feature type="chain" id="PRO_5034768542" evidence="6">
    <location>
        <begin position="22"/>
        <end position="1448"/>
    </location>
</feature>
<dbReference type="PRINTS" id="PR00457">
    <property type="entry name" value="ANPEROXIDASE"/>
</dbReference>
<evidence type="ECO:0000256" key="5">
    <source>
        <dbReference type="PIRSR" id="PIRSR619791-2"/>
    </source>
</evidence>
<proteinExistence type="predicted"/>
<organism evidence="7 8">
    <name type="scientific">Crassostrea virginica</name>
    <name type="common">Eastern oyster</name>
    <dbReference type="NCBI Taxonomy" id="6565"/>
    <lineage>
        <taxon>Eukaryota</taxon>
        <taxon>Metazoa</taxon>
        <taxon>Spiralia</taxon>
        <taxon>Lophotrochozoa</taxon>
        <taxon>Mollusca</taxon>
        <taxon>Bivalvia</taxon>
        <taxon>Autobranchia</taxon>
        <taxon>Pteriomorphia</taxon>
        <taxon>Ostreida</taxon>
        <taxon>Ostreoidea</taxon>
        <taxon>Ostreidae</taxon>
        <taxon>Crassostrea</taxon>
    </lineage>
</organism>
<gene>
    <name evidence="8" type="primary">LOC111132594</name>
</gene>
<dbReference type="Proteomes" id="UP000694844">
    <property type="component" value="Chromosome 5"/>
</dbReference>
<dbReference type="RefSeq" id="XP_022336131.1">
    <property type="nucleotide sequence ID" value="XM_022480423.1"/>
</dbReference>
<dbReference type="PANTHER" id="PTHR11475:SF4">
    <property type="entry name" value="CHORION PEROXIDASE"/>
    <property type="match status" value="1"/>
</dbReference>
<dbReference type="InterPro" id="IPR019791">
    <property type="entry name" value="Haem_peroxidase_animal"/>
</dbReference>
<dbReference type="CDD" id="cd09823">
    <property type="entry name" value="peroxinectin_like"/>
    <property type="match status" value="2"/>
</dbReference>
<evidence type="ECO:0000313" key="7">
    <source>
        <dbReference type="Proteomes" id="UP000694844"/>
    </source>
</evidence>
<dbReference type="GO" id="GO:0004601">
    <property type="term" value="F:peroxidase activity"/>
    <property type="evidence" value="ECO:0007669"/>
    <property type="project" value="InterPro"/>
</dbReference>
<dbReference type="InterPro" id="IPR037120">
    <property type="entry name" value="Haem_peroxidase_sf_animal"/>
</dbReference>
<dbReference type="GO" id="GO:0005576">
    <property type="term" value="C:extracellular region"/>
    <property type="evidence" value="ECO:0007669"/>
    <property type="project" value="UniProtKB-SubCell"/>
</dbReference>
<accession>A0A8B8E9G1</accession>
<evidence type="ECO:0000256" key="4">
    <source>
        <dbReference type="ARBA" id="ARBA00023180"/>
    </source>
</evidence>
<keyword evidence="5" id="KW-0408">Iron</keyword>
<dbReference type="Gene3D" id="1.10.640.10">
    <property type="entry name" value="Haem peroxidase domain superfamily, animal type"/>
    <property type="match status" value="2"/>
</dbReference>
<dbReference type="GO" id="GO:0046872">
    <property type="term" value="F:metal ion binding"/>
    <property type="evidence" value="ECO:0007669"/>
    <property type="project" value="UniProtKB-KW"/>
</dbReference>
<dbReference type="PROSITE" id="PS50292">
    <property type="entry name" value="PEROXIDASE_3"/>
    <property type="match status" value="2"/>
</dbReference>
<dbReference type="PANTHER" id="PTHR11475">
    <property type="entry name" value="OXIDASE/PEROXIDASE"/>
    <property type="match status" value="1"/>
</dbReference>
<dbReference type="FunFam" id="1.10.640.10:FF:000003">
    <property type="entry name" value="chorion peroxidase"/>
    <property type="match status" value="2"/>
</dbReference>
<keyword evidence="3 6" id="KW-0732">Signal</keyword>
<dbReference type="GeneID" id="111132594"/>
<feature type="signal peptide" evidence="6">
    <location>
        <begin position="1"/>
        <end position="21"/>
    </location>
</feature>
<evidence type="ECO:0000256" key="2">
    <source>
        <dbReference type="ARBA" id="ARBA00022525"/>
    </source>
</evidence>
<keyword evidence="2" id="KW-0964">Secreted</keyword>
<keyword evidence="5" id="KW-0479">Metal-binding</keyword>
<protein>
    <submittedName>
        <fullName evidence="8">Uncharacterized protein LOC111132594</fullName>
    </submittedName>
</protein>
<dbReference type="KEGG" id="cvn:111132594"/>
<comment type="subcellular location">
    <subcellularLocation>
        <location evidence="1">Secreted</location>
    </subcellularLocation>
</comment>
<feature type="binding site" description="axial binding residue" evidence="5">
    <location>
        <position position="1174"/>
    </location>
    <ligand>
        <name>heme b</name>
        <dbReference type="ChEBI" id="CHEBI:60344"/>
    </ligand>
    <ligandPart>
        <name>Fe</name>
        <dbReference type="ChEBI" id="CHEBI:18248"/>
    </ligandPart>
</feature>
<keyword evidence="7" id="KW-1185">Reference proteome</keyword>
<evidence type="ECO:0000256" key="1">
    <source>
        <dbReference type="ARBA" id="ARBA00004613"/>
    </source>
</evidence>
<dbReference type="Pfam" id="PF03098">
    <property type="entry name" value="An_peroxidase"/>
    <property type="match status" value="2"/>
</dbReference>
<evidence type="ECO:0000256" key="6">
    <source>
        <dbReference type="SAM" id="SignalP"/>
    </source>
</evidence>
<reference evidence="8" key="1">
    <citation type="submission" date="2025-08" db="UniProtKB">
        <authorList>
            <consortium name="RefSeq"/>
        </authorList>
    </citation>
    <scope>IDENTIFICATION</scope>
    <source>
        <tissue evidence="8">Whole sample</tissue>
    </source>
</reference>
<dbReference type="OrthoDB" id="823504at2759"/>
<dbReference type="InterPro" id="IPR010255">
    <property type="entry name" value="Haem_peroxidase_sf"/>
</dbReference>